<keyword evidence="2" id="KW-1185">Reference proteome</keyword>
<name>A0A6B9LAA7_9CAUD</name>
<organism evidence="1 2">
    <name type="scientific">Flavobacterium phage vB_FspS_laban6-1</name>
    <dbReference type="NCBI Taxonomy" id="2686250"/>
    <lineage>
        <taxon>Viruses</taxon>
        <taxon>Duplodnaviria</taxon>
        <taxon>Heunggongvirae</taxon>
        <taxon>Uroviricota</taxon>
        <taxon>Caudoviricetes</taxon>
        <taxon>Duneviridae</taxon>
        <taxon>Labanvirus</taxon>
        <taxon>Labanvirus laban</taxon>
    </lineage>
</organism>
<gene>
    <name evidence="1" type="ORF">laban61_gp016</name>
</gene>
<accession>A0A6B9LAA7</accession>
<dbReference type="EMBL" id="MN812211">
    <property type="protein sequence ID" value="QHB38987.1"/>
    <property type="molecule type" value="Genomic_DNA"/>
</dbReference>
<sequence length="151" mass="17472">MISITRLREFLVETKTAINGINFSELIIDDSQFISFLKERKESENSMLFGVIPQYPLEGQEDMYKWLNQLQFFIIKKRSARFAHDELITNMEDTRALAQEFVEYIIENSVGDSNLFCGLSNELVSGSLLVMPIWNKGQCDGWAIEFDLRTS</sequence>
<proteinExistence type="predicted"/>
<reference evidence="1 2" key="1">
    <citation type="journal article" date="2020" name="Viruses">
        <title>Diversity and Host Interactions Among Virulent and Temperate Baltic Sea Flavobacterium Phages.</title>
        <authorList>
            <person name="Nilsson E."/>
            <person name="Bayfield O.W."/>
            <person name="Lundin D."/>
            <person name="Antson A.A."/>
            <person name="Holmfeldt K."/>
        </authorList>
    </citation>
    <scope>NUCLEOTIDE SEQUENCE [LARGE SCALE GENOMIC DNA]</scope>
</reference>
<evidence type="ECO:0000313" key="1">
    <source>
        <dbReference type="EMBL" id="QHB38987.1"/>
    </source>
</evidence>
<dbReference type="Proteomes" id="UP000465101">
    <property type="component" value="Segment"/>
</dbReference>
<protein>
    <submittedName>
        <fullName evidence="1">Uncharacterized protein</fullName>
    </submittedName>
</protein>
<evidence type="ECO:0000313" key="2">
    <source>
        <dbReference type="Proteomes" id="UP000465101"/>
    </source>
</evidence>